<evidence type="ECO:0000313" key="1">
    <source>
        <dbReference type="EMBL" id="MCE5169633.1"/>
    </source>
</evidence>
<organism evidence="1 2">
    <name type="scientific">Paenibacillus profundus</name>
    <dbReference type="NCBI Taxonomy" id="1173085"/>
    <lineage>
        <taxon>Bacteria</taxon>
        <taxon>Bacillati</taxon>
        <taxon>Bacillota</taxon>
        <taxon>Bacilli</taxon>
        <taxon>Bacillales</taxon>
        <taxon>Paenibacillaceae</taxon>
        <taxon>Paenibacillus</taxon>
    </lineage>
</organism>
<proteinExistence type="predicted"/>
<comment type="caution">
    <text evidence="1">The sequence shown here is derived from an EMBL/GenBank/DDBJ whole genome shotgun (WGS) entry which is preliminary data.</text>
</comment>
<evidence type="ECO:0000313" key="2">
    <source>
        <dbReference type="Proteomes" id="UP001199916"/>
    </source>
</evidence>
<keyword evidence="2" id="KW-1185">Reference proteome</keyword>
<protein>
    <submittedName>
        <fullName evidence="1">Uncharacterized protein</fullName>
    </submittedName>
</protein>
<dbReference type="Proteomes" id="UP001199916">
    <property type="component" value="Unassembled WGS sequence"/>
</dbReference>
<dbReference type="Gene3D" id="2.60.200.60">
    <property type="match status" value="1"/>
</dbReference>
<dbReference type="EMBL" id="JAJNBZ010000005">
    <property type="protein sequence ID" value="MCE5169633.1"/>
    <property type="molecule type" value="Genomic_DNA"/>
</dbReference>
<accession>A0ABS8YC87</accession>
<dbReference type="RefSeq" id="WP_233696550.1">
    <property type="nucleotide sequence ID" value="NZ_JAJNBZ010000005.1"/>
</dbReference>
<gene>
    <name evidence="1" type="ORF">LQV63_09940</name>
</gene>
<sequence length="148" mass="15239">MAGVAYYGASIASTAASNHIRIKYWHPRRCSGGWIDGVCQGWTEGYYQYDSIDATINGTVNGGSSNVFVNGMGVARQSDSTAETETYSIPSGWDLEHSDGGGSGSITIGNSKSVFVNGSPIAVAGSTVSTHAGVSTTIKDGSSNVFIG</sequence>
<reference evidence="1 2" key="1">
    <citation type="submission" date="2021-11" db="EMBL/GenBank/DDBJ databases">
        <title>Draft genome sequence of Paenibacillus profundus YoMME, a new Gram-positive bacteria with exoelectrogenic properties.</title>
        <authorList>
            <person name="Hubenova Y."/>
            <person name="Hubenova E."/>
            <person name="Manasiev Y."/>
            <person name="Peykov S."/>
            <person name="Mitov M."/>
        </authorList>
    </citation>
    <scope>NUCLEOTIDE SEQUENCE [LARGE SCALE GENOMIC DNA]</scope>
    <source>
        <strain evidence="1 2">YoMME</strain>
    </source>
</reference>
<name>A0ABS8YC87_9BACL</name>